<dbReference type="EMBL" id="BAAACG010000019">
    <property type="protein sequence ID" value="GAA0746531.1"/>
    <property type="molecule type" value="Genomic_DNA"/>
</dbReference>
<gene>
    <name evidence="8" type="primary">fliD</name>
    <name evidence="8" type="ORF">GCM10008906_34270</name>
</gene>
<feature type="domain" description="Flagellar hook-associated protein 2 N-terminal" evidence="6">
    <location>
        <begin position="21"/>
        <end position="124"/>
    </location>
</feature>
<evidence type="ECO:0000313" key="9">
    <source>
        <dbReference type="Proteomes" id="UP001501510"/>
    </source>
</evidence>
<keyword evidence="8" id="KW-0282">Flagellum</keyword>
<keyword evidence="8" id="KW-0966">Cell projection</keyword>
<evidence type="ECO:0000259" key="7">
    <source>
        <dbReference type="Pfam" id="PF07195"/>
    </source>
</evidence>
<dbReference type="PANTHER" id="PTHR30288">
    <property type="entry name" value="FLAGELLAR CAP/ASSEMBLY PROTEIN FLID"/>
    <property type="match status" value="1"/>
</dbReference>
<reference evidence="8 9" key="1">
    <citation type="journal article" date="2019" name="Int. J. Syst. Evol. Microbiol.">
        <title>The Global Catalogue of Microorganisms (GCM) 10K type strain sequencing project: providing services to taxonomists for standard genome sequencing and annotation.</title>
        <authorList>
            <consortium name="The Broad Institute Genomics Platform"/>
            <consortium name="The Broad Institute Genome Sequencing Center for Infectious Disease"/>
            <person name="Wu L."/>
            <person name="Ma J."/>
        </authorList>
    </citation>
    <scope>NUCLEOTIDE SEQUENCE [LARGE SCALE GENOMIC DNA]</scope>
    <source>
        <strain evidence="8 9">JCM 1407</strain>
    </source>
</reference>
<dbReference type="InterPro" id="IPR040026">
    <property type="entry name" value="FliD"/>
</dbReference>
<dbReference type="RefSeq" id="WP_343763640.1">
    <property type="nucleotide sequence ID" value="NZ_BAAACG010000019.1"/>
</dbReference>
<evidence type="ECO:0000259" key="6">
    <source>
        <dbReference type="Pfam" id="PF02465"/>
    </source>
</evidence>
<accession>A0ABN1JU91</accession>
<feature type="domain" description="Flagellar hook-associated protein 2 C-terminal" evidence="7">
    <location>
        <begin position="335"/>
        <end position="639"/>
    </location>
</feature>
<keyword evidence="9" id="KW-1185">Reference proteome</keyword>
<organism evidence="8 9">
    <name type="scientific">Clostridium oceanicum</name>
    <dbReference type="NCBI Taxonomy" id="1543"/>
    <lineage>
        <taxon>Bacteria</taxon>
        <taxon>Bacillati</taxon>
        <taxon>Bacillota</taxon>
        <taxon>Clostridia</taxon>
        <taxon>Eubacteriales</taxon>
        <taxon>Clostridiaceae</taxon>
        <taxon>Clostridium</taxon>
    </lineage>
</organism>
<evidence type="ECO:0000256" key="1">
    <source>
        <dbReference type="ARBA" id="ARBA00009764"/>
    </source>
</evidence>
<evidence type="ECO:0000256" key="3">
    <source>
        <dbReference type="ARBA" id="ARBA00023054"/>
    </source>
</evidence>
<keyword evidence="5" id="KW-0964">Secreted</keyword>
<dbReference type="PANTHER" id="PTHR30288:SF0">
    <property type="entry name" value="FLAGELLAR HOOK-ASSOCIATED PROTEIN 2"/>
    <property type="match status" value="1"/>
</dbReference>
<dbReference type="InterPro" id="IPR010809">
    <property type="entry name" value="FliD_C"/>
</dbReference>
<dbReference type="Pfam" id="PF02465">
    <property type="entry name" value="FliD_N"/>
    <property type="match status" value="1"/>
</dbReference>
<keyword evidence="8" id="KW-0969">Cilium</keyword>
<evidence type="ECO:0000256" key="5">
    <source>
        <dbReference type="RuleBase" id="RU362066"/>
    </source>
</evidence>
<dbReference type="Proteomes" id="UP001501510">
    <property type="component" value="Unassembled WGS sequence"/>
</dbReference>
<keyword evidence="4 5" id="KW-0975">Bacterial flagellum</keyword>
<protein>
    <recommendedName>
        <fullName evidence="5">Flagellar hook-associated protein 2</fullName>
        <shortName evidence="5">HAP2</shortName>
    </recommendedName>
    <alternativeName>
        <fullName evidence="5">Flagellar cap protein</fullName>
    </alternativeName>
</protein>
<comment type="function">
    <text evidence="5">Required for morphogenesis and for the elongation of the flagellar filament by facilitating polymerization of the flagellin monomers at the tip of growing filament. Forms a capping structure, which prevents flagellin subunits (transported through the central channel of the flagellum) from leaking out without polymerization at the distal end.</text>
</comment>
<name>A0ABN1JU91_9CLOT</name>
<comment type="subcellular location">
    <subcellularLocation>
        <location evidence="5">Secreted</location>
    </subcellularLocation>
    <subcellularLocation>
        <location evidence="5">Bacterial flagellum</location>
    </subcellularLocation>
</comment>
<evidence type="ECO:0000256" key="4">
    <source>
        <dbReference type="ARBA" id="ARBA00023143"/>
    </source>
</evidence>
<keyword evidence="3" id="KW-0175">Coiled coil</keyword>
<evidence type="ECO:0000313" key="8">
    <source>
        <dbReference type="EMBL" id="GAA0746531.1"/>
    </source>
</evidence>
<proteinExistence type="inferred from homology"/>
<evidence type="ECO:0000256" key="2">
    <source>
        <dbReference type="ARBA" id="ARBA00011255"/>
    </source>
</evidence>
<comment type="caution">
    <text evidence="8">The sequence shown here is derived from an EMBL/GenBank/DDBJ whole genome shotgun (WGS) entry which is preliminary data.</text>
</comment>
<comment type="similarity">
    <text evidence="1 5">Belongs to the FliD family.</text>
</comment>
<comment type="subunit">
    <text evidence="2 5">Homopentamer.</text>
</comment>
<sequence length="652" mass="73494">MSNDLMGVSDSSRLRITGMASGLDIDETVKKMLMGDRIKINKVEQDKQILTWKQEMYQEIIADVKSLQNSYFDVVAENSMLKSSSFSDFDIKIPEQDEGYLKAIARQGAKEGNYTIEVGGVAKRAVKSGSTLNTQSEVTDIDNWTGKTININGKDITIPDKSTSSAPTEIKDISDIAAYLNKEISSDSDLAGKVSVSYIKQDGKEYIKFNKLVSKDVTIDGTSIDSKLTGKIKSMRTDEKLNQSGDFSVTYKDETGKEITKSIHVDSDDTIKDVMDNIKKDKDLSAKVIAKFDSYTGKFSISSKETGSSQQIKITGDSNVLDSLGMKEDTDFNIGQSASIKVIDPDGTVISTISESNTIDMGGVTYTVSSKTKSPVKVNITQNVDKTFNRIKEFLDKYNKVIEKIHDKISEKKQYDYKPLSEEQKKDMTEDQIKAWEKKAKQGILKNDDNLEKMLRDLRGAFYNKVENSAMTFNRKDLGLDTSNLADEAGQIKWTDGGEEILKKTLKERPEDVFQLFNKTYELTEEDKKKTYSEDREKMARDRKKIIYDNSGIFQRMKSILETNVGRAGTVFNSAILTRYANKQEDHSYMGTSGGATIPDQIYRKDKSIKNLQEKMKDRQEQLYLKFSRLESIMNNYNSQMAWLSQQFGGGQ</sequence>
<dbReference type="InterPro" id="IPR003481">
    <property type="entry name" value="FliD_N"/>
</dbReference>
<dbReference type="Pfam" id="PF07195">
    <property type="entry name" value="FliD_C"/>
    <property type="match status" value="1"/>
</dbReference>